<keyword evidence="2" id="KW-1185">Reference proteome</keyword>
<comment type="caution">
    <text evidence="1">The sequence shown here is derived from an EMBL/GenBank/DDBJ whole genome shotgun (WGS) entry which is preliminary data.</text>
</comment>
<reference evidence="1" key="1">
    <citation type="submission" date="2022-08" db="EMBL/GenBank/DDBJ databases">
        <authorList>
            <person name="Gutierrez-Valencia J."/>
        </authorList>
    </citation>
    <scope>NUCLEOTIDE SEQUENCE</scope>
</reference>
<accession>A0AAV0N5B5</accession>
<protein>
    <submittedName>
        <fullName evidence="1">Uncharacterized protein</fullName>
    </submittedName>
</protein>
<organism evidence="1 2">
    <name type="scientific">Linum tenue</name>
    <dbReference type="NCBI Taxonomy" id="586396"/>
    <lineage>
        <taxon>Eukaryota</taxon>
        <taxon>Viridiplantae</taxon>
        <taxon>Streptophyta</taxon>
        <taxon>Embryophyta</taxon>
        <taxon>Tracheophyta</taxon>
        <taxon>Spermatophyta</taxon>
        <taxon>Magnoliopsida</taxon>
        <taxon>eudicotyledons</taxon>
        <taxon>Gunneridae</taxon>
        <taxon>Pentapetalae</taxon>
        <taxon>rosids</taxon>
        <taxon>fabids</taxon>
        <taxon>Malpighiales</taxon>
        <taxon>Linaceae</taxon>
        <taxon>Linum</taxon>
    </lineage>
</organism>
<gene>
    <name evidence="1" type="ORF">LITE_LOCUS31670</name>
</gene>
<evidence type="ECO:0000313" key="2">
    <source>
        <dbReference type="Proteomes" id="UP001154282"/>
    </source>
</evidence>
<sequence>FSSRGNYNNIHTCVIWWQILQGERIEHPIQRILRTYEDVTHSCLFLQPLLQFPHLSSLERKGKVWVQTTEEEAGERLRKTGHQGLAAVGDRKIVAAAEVLAPSHQHPTESNPGLQFYEGCRG</sequence>
<dbReference type="AlphaFoldDB" id="A0AAV0N5B5"/>
<proteinExistence type="predicted"/>
<dbReference type="EMBL" id="CAMGYJ010000008">
    <property type="protein sequence ID" value="CAI0453653.1"/>
    <property type="molecule type" value="Genomic_DNA"/>
</dbReference>
<dbReference type="Proteomes" id="UP001154282">
    <property type="component" value="Unassembled WGS sequence"/>
</dbReference>
<evidence type="ECO:0000313" key="1">
    <source>
        <dbReference type="EMBL" id="CAI0453653.1"/>
    </source>
</evidence>
<name>A0AAV0N5B5_9ROSI</name>
<feature type="non-terminal residue" evidence="1">
    <location>
        <position position="1"/>
    </location>
</feature>